<proteinExistence type="predicted"/>
<gene>
    <name evidence="1" type="ORF">J4E00_04920</name>
</gene>
<sequence>MSNNHRPLNFLVLLLAGALALSLGLNGFLLYNQPALAVDYEDLQETEADLRLTQRLLARCQASHQQQDSLLALRPTLSNSNAVPTATATAQ</sequence>
<comment type="caution">
    <text evidence="1">The sequence shown here is derived from an EMBL/GenBank/DDBJ whole genome shotgun (WGS) entry which is preliminary data.</text>
</comment>
<protein>
    <submittedName>
        <fullName evidence="1">Uncharacterized protein</fullName>
    </submittedName>
</protein>
<dbReference type="EMBL" id="JAGETZ010000002">
    <property type="protein sequence ID" value="MBO2008384.1"/>
    <property type="molecule type" value="Genomic_DNA"/>
</dbReference>
<reference evidence="1 2" key="1">
    <citation type="submission" date="2021-03" db="EMBL/GenBank/DDBJ databases">
        <authorList>
            <person name="Kim M.K."/>
        </authorList>
    </citation>
    <scope>NUCLEOTIDE SEQUENCE [LARGE SCALE GENOMIC DNA]</scope>
    <source>
        <strain evidence="1 2">BT442</strain>
    </source>
</reference>
<evidence type="ECO:0000313" key="2">
    <source>
        <dbReference type="Proteomes" id="UP000664369"/>
    </source>
</evidence>
<accession>A0ABS3QAV6</accession>
<keyword evidence="2" id="KW-1185">Reference proteome</keyword>
<dbReference type="RefSeq" id="WP_208173919.1">
    <property type="nucleotide sequence ID" value="NZ_JAGETZ010000002.1"/>
</dbReference>
<organism evidence="1 2">
    <name type="scientific">Hymenobacter negativus</name>
    <dbReference type="NCBI Taxonomy" id="2795026"/>
    <lineage>
        <taxon>Bacteria</taxon>
        <taxon>Pseudomonadati</taxon>
        <taxon>Bacteroidota</taxon>
        <taxon>Cytophagia</taxon>
        <taxon>Cytophagales</taxon>
        <taxon>Hymenobacteraceae</taxon>
        <taxon>Hymenobacter</taxon>
    </lineage>
</organism>
<evidence type="ECO:0000313" key="1">
    <source>
        <dbReference type="EMBL" id="MBO2008384.1"/>
    </source>
</evidence>
<dbReference type="Proteomes" id="UP000664369">
    <property type="component" value="Unassembled WGS sequence"/>
</dbReference>
<name>A0ABS3QAV6_9BACT</name>